<dbReference type="STRING" id="1799789.AX660_09840"/>
<comment type="caution">
    <text evidence="2">The sequence shown here is derived from an EMBL/GenBank/DDBJ whole genome shotgun (WGS) entry which is preliminary data.</text>
</comment>
<protein>
    <submittedName>
        <fullName evidence="2">Uncharacterized protein</fullName>
    </submittedName>
</protein>
<feature type="compositionally biased region" description="Pro residues" evidence="1">
    <location>
        <begin position="23"/>
        <end position="39"/>
    </location>
</feature>
<dbReference type="AlphaFoldDB" id="A0A136A4Y3"/>
<feature type="region of interest" description="Disordered" evidence="1">
    <location>
        <begin position="1"/>
        <end position="63"/>
    </location>
</feature>
<evidence type="ECO:0000256" key="1">
    <source>
        <dbReference type="SAM" id="MobiDB-lite"/>
    </source>
</evidence>
<dbReference type="EMBL" id="LSNE01000003">
    <property type="protein sequence ID" value="KXI30274.1"/>
    <property type="molecule type" value="Genomic_DNA"/>
</dbReference>
<feature type="compositionally biased region" description="Polar residues" evidence="1">
    <location>
        <begin position="1"/>
        <end position="22"/>
    </location>
</feature>
<evidence type="ECO:0000313" key="3">
    <source>
        <dbReference type="Proteomes" id="UP000070299"/>
    </source>
</evidence>
<proteinExistence type="predicted"/>
<evidence type="ECO:0000313" key="2">
    <source>
        <dbReference type="EMBL" id="KXI30274.1"/>
    </source>
</evidence>
<organism evidence="2 3">
    <name type="scientific">Paraglaciecola hydrolytica</name>
    <dbReference type="NCBI Taxonomy" id="1799789"/>
    <lineage>
        <taxon>Bacteria</taxon>
        <taxon>Pseudomonadati</taxon>
        <taxon>Pseudomonadota</taxon>
        <taxon>Gammaproteobacteria</taxon>
        <taxon>Alteromonadales</taxon>
        <taxon>Alteromonadaceae</taxon>
        <taxon>Paraglaciecola</taxon>
    </lineage>
</organism>
<dbReference type="RefSeq" id="WP_068374387.1">
    <property type="nucleotide sequence ID" value="NZ_LSNE01000003.1"/>
</dbReference>
<name>A0A136A4Y3_9ALTE</name>
<reference evidence="3" key="1">
    <citation type="submission" date="2016-02" db="EMBL/GenBank/DDBJ databases">
        <authorList>
            <person name="Schultz-Johansen M."/>
            <person name="Glaring M.A."/>
            <person name="Bech P.K."/>
            <person name="Stougaard P."/>
        </authorList>
    </citation>
    <scope>NUCLEOTIDE SEQUENCE [LARGE SCALE GENOMIC DNA]</scope>
    <source>
        <strain evidence="3">S66</strain>
    </source>
</reference>
<sequence>MQIDGASSQIFTAANTAVQSGQRPPPPNGGPPPGGPPPGLESAVSTLSEDEQDSVSATLESLSKEQQDELKSILNELKSSASSMSDEELGKSFLSALKSVSGNSSQSNSQNIIDVFA</sequence>
<gene>
    <name evidence="2" type="ORF">AX660_09840</name>
</gene>
<dbReference type="Proteomes" id="UP000070299">
    <property type="component" value="Unassembled WGS sequence"/>
</dbReference>
<keyword evidence="3" id="KW-1185">Reference proteome</keyword>
<accession>A0A136A4Y3</accession>